<keyword evidence="2" id="KW-0238">DNA-binding</keyword>
<evidence type="ECO:0000259" key="4">
    <source>
        <dbReference type="PROSITE" id="PS50943"/>
    </source>
</evidence>
<name>A0A5P3MPP6_NEIAN</name>
<dbReference type="PROSITE" id="PS50943">
    <property type="entry name" value="HTH_CROC1"/>
    <property type="match status" value="1"/>
</dbReference>
<evidence type="ECO:0000256" key="3">
    <source>
        <dbReference type="ARBA" id="ARBA00023163"/>
    </source>
</evidence>
<dbReference type="InterPro" id="IPR001387">
    <property type="entry name" value="Cro/C1-type_HTH"/>
</dbReference>
<dbReference type="PANTHER" id="PTHR40661">
    <property type="match status" value="1"/>
</dbReference>
<dbReference type="SUPFAM" id="SSF47413">
    <property type="entry name" value="lambda repressor-like DNA-binding domains"/>
    <property type="match status" value="1"/>
</dbReference>
<dbReference type="CDD" id="cd00093">
    <property type="entry name" value="HTH_XRE"/>
    <property type="match status" value="1"/>
</dbReference>
<protein>
    <submittedName>
        <fullName evidence="5">XRE family transcriptional regulator</fullName>
    </submittedName>
</protein>
<dbReference type="GO" id="GO:0003677">
    <property type="term" value="F:DNA binding"/>
    <property type="evidence" value="ECO:0007669"/>
    <property type="project" value="UniProtKB-KW"/>
</dbReference>
<organism evidence="5 6">
    <name type="scientific">Neisseria animalis</name>
    <dbReference type="NCBI Taxonomy" id="492"/>
    <lineage>
        <taxon>Bacteria</taxon>
        <taxon>Pseudomonadati</taxon>
        <taxon>Pseudomonadota</taxon>
        <taxon>Betaproteobacteria</taxon>
        <taxon>Neisseriales</taxon>
        <taxon>Neisseriaceae</taxon>
        <taxon>Neisseria</taxon>
    </lineage>
</organism>
<dbReference type="Proteomes" id="UP000325536">
    <property type="component" value="Chromosome"/>
</dbReference>
<proteinExistence type="predicted"/>
<dbReference type="Pfam" id="PF12844">
    <property type="entry name" value="HTH_19"/>
    <property type="match status" value="1"/>
</dbReference>
<dbReference type="AlphaFoldDB" id="A0A5P3MPP6"/>
<evidence type="ECO:0000313" key="6">
    <source>
        <dbReference type="Proteomes" id="UP000325536"/>
    </source>
</evidence>
<keyword evidence="6" id="KW-1185">Reference proteome</keyword>
<dbReference type="KEGG" id="naq:D0T90_02600"/>
<dbReference type="InterPro" id="IPR010982">
    <property type="entry name" value="Lambda_DNA-bd_dom_sf"/>
</dbReference>
<evidence type="ECO:0000256" key="1">
    <source>
        <dbReference type="ARBA" id="ARBA00023015"/>
    </source>
</evidence>
<evidence type="ECO:0000256" key="2">
    <source>
        <dbReference type="ARBA" id="ARBA00023125"/>
    </source>
</evidence>
<keyword evidence="1" id="KW-0805">Transcription regulation</keyword>
<keyword evidence="3" id="KW-0804">Transcription</keyword>
<dbReference type="OrthoDB" id="8613261at2"/>
<accession>A0A5P3MPP6</accession>
<dbReference type="PANTHER" id="PTHR40661:SF3">
    <property type="entry name" value="FELS-1 PROPHAGE TRANSCRIPTIONAL REGULATOR"/>
    <property type="match status" value="1"/>
</dbReference>
<gene>
    <name evidence="5" type="ORF">D0T90_02600</name>
</gene>
<feature type="domain" description="HTH cro/C1-type" evidence="4">
    <location>
        <begin position="24"/>
        <end position="78"/>
    </location>
</feature>
<sequence length="168" mass="19229">MCILYEQMSILQQENEQMSVNIRLKEILKIKNLKIKDFSEMTGLVYRTAQNYVSGERKPDTEGLFKISTHLGVNLNWLIAGIGEPFIADEQLGTRYAARFSSLQVNTLQEPKAAYGRKAEEEKVALSDEDLELLKLFNEAADKDREMILYMARRAEKKPEDSEVHKAG</sequence>
<reference evidence="5 6" key="1">
    <citation type="submission" date="2018-08" db="EMBL/GenBank/DDBJ databases">
        <title>Neisseria animalis ATCC 49930 complete genome.</title>
        <authorList>
            <person name="Veseli I.A."/>
            <person name="Mascarenhas dos Santos A.C."/>
            <person name="Buttler R."/>
            <person name="Pombert J.-F."/>
        </authorList>
    </citation>
    <scope>NUCLEOTIDE SEQUENCE [LARGE SCALE GENOMIC DNA]</scope>
    <source>
        <strain evidence="5 6">ATCC 49930</strain>
    </source>
</reference>
<evidence type="ECO:0000313" key="5">
    <source>
        <dbReference type="EMBL" id="QEY23527.1"/>
    </source>
</evidence>
<dbReference type="EMBL" id="CP031699">
    <property type="protein sequence ID" value="QEY23527.1"/>
    <property type="molecule type" value="Genomic_DNA"/>
</dbReference>
<dbReference type="SMART" id="SM00530">
    <property type="entry name" value="HTH_XRE"/>
    <property type="match status" value="1"/>
</dbReference>
<dbReference type="Gene3D" id="1.10.260.40">
    <property type="entry name" value="lambda repressor-like DNA-binding domains"/>
    <property type="match status" value="1"/>
</dbReference>